<accession>A0ABX6FK73</accession>
<evidence type="ECO:0008006" key="3">
    <source>
        <dbReference type="Google" id="ProtNLM"/>
    </source>
</evidence>
<proteinExistence type="predicted"/>
<dbReference type="Proteomes" id="UP000437862">
    <property type="component" value="Chromosome"/>
</dbReference>
<reference evidence="1 2" key="1">
    <citation type="submission" date="2019-12" db="EMBL/GenBank/DDBJ databases">
        <title>Draft Genome Sequences of Six Type Strains of the Genus Massilia.</title>
        <authorList>
            <person name="Miess H."/>
            <person name="Frediansyah A."/>
            <person name="Goeker M."/>
            <person name="Gross H."/>
        </authorList>
    </citation>
    <scope>NUCLEOTIDE SEQUENCE [LARGE SCALE GENOMIC DNA]</scope>
    <source>
        <strain evidence="1 2">DSM 26639</strain>
    </source>
</reference>
<gene>
    <name evidence="1" type="ORF">GO485_01855</name>
</gene>
<evidence type="ECO:0000313" key="1">
    <source>
        <dbReference type="EMBL" id="QGZ37916.1"/>
    </source>
</evidence>
<keyword evidence="2" id="KW-1185">Reference proteome</keyword>
<name>A0ABX6FK73_9BURK</name>
<sequence length="86" mass="9313">MERTELPGCCVVSAVSTAAIREHDCILVARDRGGKTRDWWTGRGRVTGKQLSSCLPKALDTDAVLVTDGADAYRASIAAHPLTTWR</sequence>
<organism evidence="1 2">
    <name type="scientific">Pseudoduganella flava</name>
    <dbReference type="NCBI Taxonomy" id="871742"/>
    <lineage>
        <taxon>Bacteria</taxon>
        <taxon>Pseudomonadati</taxon>
        <taxon>Pseudomonadota</taxon>
        <taxon>Betaproteobacteria</taxon>
        <taxon>Burkholderiales</taxon>
        <taxon>Oxalobacteraceae</taxon>
        <taxon>Telluria group</taxon>
        <taxon>Pseudoduganella</taxon>
    </lineage>
</organism>
<dbReference type="EMBL" id="CP046904">
    <property type="protein sequence ID" value="QGZ37916.1"/>
    <property type="molecule type" value="Genomic_DNA"/>
</dbReference>
<protein>
    <recommendedName>
        <fullName evidence="3">ISXO2-like transposase domain-containing protein</fullName>
    </recommendedName>
</protein>
<evidence type="ECO:0000313" key="2">
    <source>
        <dbReference type="Proteomes" id="UP000437862"/>
    </source>
</evidence>
<dbReference type="RefSeq" id="WP_145876459.1">
    <property type="nucleotide sequence ID" value="NZ_CP046904.1"/>
</dbReference>